<dbReference type="Proteomes" id="UP001595960">
    <property type="component" value="Unassembled WGS sequence"/>
</dbReference>
<organism evidence="1 2">
    <name type="scientific">Agromyces aurantiacus</name>
    <dbReference type="NCBI Taxonomy" id="165814"/>
    <lineage>
        <taxon>Bacteria</taxon>
        <taxon>Bacillati</taxon>
        <taxon>Actinomycetota</taxon>
        <taxon>Actinomycetes</taxon>
        <taxon>Micrococcales</taxon>
        <taxon>Microbacteriaceae</taxon>
        <taxon>Agromyces</taxon>
    </lineage>
</organism>
<dbReference type="EMBL" id="JBHSJC010000001">
    <property type="protein sequence ID" value="MFC4827799.1"/>
    <property type="molecule type" value="Genomic_DNA"/>
</dbReference>
<proteinExistence type="predicted"/>
<accession>A0ABV9R2J1</accession>
<dbReference type="RefSeq" id="WP_204395866.1">
    <property type="nucleotide sequence ID" value="NZ_JAFBBW010000001.1"/>
</dbReference>
<comment type="caution">
    <text evidence="1">The sequence shown here is derived from an EMBL/GenBank/DDBJ whole genome shotgun (WGS) entry which is preliminary data.</text>
</comment>
<protein>
    <submittedName>
        <fullName evidence="1">Uncharacterized protein</fullName>
    </submittedName>
</protein>
<sequence length="133" mass="14080">MSETTDAAPSAAGTTEFLGVYDADGGLAGEAAYLIGHLLGRAECALCDITHTWRRKPEWDRMVGRLGVPFRLAHRNEVSDAAALAAIQDAGLPVVLARGATGAWHPVLRRADLERAEGSVAAFERILATARTA</sequence>
<keyword evidence="2" id="KW-1185">Reference proteome</keyword>
<evidence type="ECO:0000313" key="1">
    <source>
        <dbReference type="EMBL" id="MFC4827799.1"/>
    </source>
</evidence>
<evidence type="ECO:0000313" key="2">
    <source>
        <dbReference type="Proteomes" id="UP001595960"/>
    </source>
</evidence>
<name>A0ABV9R2J1_9MICO</name>
<gene>
    <name evidence="1" type="ORF">ACFPER_03295</name>
</gene>
<reference evidence="2" key="1">
    <citation type="journal article" date="2019" name="Int. J. Syst. Evol. Microbiol.">
        <title>The Global Catalogue of Microorganisms (GCM) 10K type strain sequencing project: providing services to taxonomists for standard genome sequencing and annotation.</title>
        <authorList>
            <consortium name="The Broad Institute Genomics Platform"/>
            <consortium name="The Broad Institute Genome Sequencing Center for Infectious Disease"/>
            <person name="Wu L."/>
            <person name="Ma J."/>
        </authorList>
    </citation>
    <scope>NUCLEOTIDE SEQUENCE [LARGE SCALE GENOMIC DNA]</scope>
    <source>
        <strain evidence="2">CGMCC 1.12192</strain>
    </source>
</reference>